<comment type="subcellular location">
    <subcellularLocation>
        <location evidence="1 7">Cytoplasm</location>
    </subcellularLocation>
</comment>
<evidence type="ECO:0000256" key="6">
    <source>
        <dbReference type="ARBA" id="ARBA00022833"/>
    </source>
</evidence>
<keyword evidence="9" id="KW-0482">Metalloprotease</keyword>
<dbReference type="SMART" id="SM00731">
    <property type="entry name" value="SprT"/>
    <property type="match status" value="1"/>
</dbReference>
<evidence type="ECO:0000256" key="3">
    <source>
        <dbReference type="ARBA" id="ARBA00020082"/>
    </source>
</evidence>
<dbReference type="Pfam" id="PF10263">
    <property type="entry name" value="SprT-like"/>
    <property type="match status" value="1"/>
</dbReference>
<dbReference type="GO" id="GO:0008237">
    <property type="term" value="F:metallopeptidase activity"/>
    <property type="evidence" value="ECO:0007669"/>
    <property type="project" value="UniProtKB-KW"/>
</dbReference>
<comment type="caution">
    <text evidence="9">The sequence shown here is derived from an EMBL/GenBank/DDBJ whole genome shotgun (WGS) entry which is preliminary data.</text>
</comment>
<comment type="similarity">
    <text evidence="2 7">Belongs to the SprT family.</text>
</comment>
<evidence type="ECO:0000313" key="10">
    <source>
        <dbReference type="EMBL" id="MDS0898274.1"/>
    </source>
</evidence>
<keyword evidence="4 7" id="KW-0963">Cytoplasm</keyword>
<evidence type="ECO:0000256" key="4">
    <source>
        <dbReference type="ARBA" id="ARBA00022490"/>
    </source>
</evidence>
<dbReference type="InterPro" id="IPR023483">
    <property type="entry name" value="Uncharacterised_SprT"/>
</dbReference>
<evidence type="ECO:0000259" key="8">
    <source>
        <dbReference type="SMART" id="SM00731"/>
    </source>
</evidence>
<proteinExistence type="inferred from homology"/>
<dbReference type="GeneID" id="93359587"/>
<organism evidence="9 11">
    <name type="scientific">Morganella morganii</name>
    <name type="common">Proteus morganii</name>
    <dbReference type="NCBI Taxonomy" id="582"/>
    <lineage>
        <taxon>Bacteria</taxon>
        <taxon>Pseudomonadati</taxon>
        <taxon>Pseudomonadota</taxon>
        <taxon>Gammaproteobacteria</taxon>
        <taxon>Enterobacterales</taxon>
        <taxon>Morganellaceae</taxon>
        <taxon>Morganella</taxon>
    </lineage>
</organism>
<dbReference type="GO" id="GO:0006508">
    <property type="term" value="P:proteolysis"/>
    <property type="evidence" value="ECO:0007669"/>
    <property type="project" value="UniProtKB-KW"/>
</dbReference>
<evidence type="ECO:0000313" key="9">
    <source>
        <dbReference type="EMBL" id="MBE8612600.1"/>
    </source>
</evidence>
<dbReference type="Proteomes" id="UP000650477">
    <property type="component" value="Unassembled WGS sequence"/>
</dbReference>
<feature type="binding site" evidence="7">
    <location>
        <position position="78"/>
    </location>
    <ligand>
        <name>Zn(2+)</name>
        <dbReference type="ChEBI" id="CHEBI:29105"/>
    </ligand>
</feature>
<evidence type="ECO:0000256" key="5">
    <source>
        <dbReference type="ARBA" id="ARBA00022723"/>
    </source>
</evidence>
<dbReference type="EMBL" id="JAPKIY010000015">
    <property type="protein sequence ID" value="MDS0898274.1"/>
    <property type="molecule type" value="Genomic_DNA"/>
</dbReference>
<evidence type="ECO:0000256" key="1">
    <source>
        <dbReference type="ARBA" id="ARBA00004496"/>
    </source>
</evidence>
<dbReference type="InterPro" id="IPR035240">
    <property type="entry name" value="SprT_Zn_ribbon"/>
</dbReference>
<keyword evidence="5 7" id="KW-0479">Metal-binding</keyword>
<dbReference type="InterPro" id="IPR006640">
    <property type="entry name" value="SprT-like_domain"/>
</dbReference>
<dbReference type="GO" id="GO:0006950">
    <property type="term" value="P:response to stress"/>
    <property type="evidence" value="ECO:0007669"/>
    <property type="project" value="UniProtKB-ARBA"/>
</dbReference>
<gene>
    <name evidence="7" type="primary">sprT</name>
    <name evidence="9" type="ORF">CYG68_09230</name>
    <name evidence="10" type="ORF">OSC06_09860</name>
</gene>
<dbReference type="GO" id="GO:0008270">
    <property type="term" value="F:zinc ion binding"/>
    <property type="evidence" value="ECO:0007669"/>
    <property type="project" value="UniProtKB-UniRule"/>
</dbReference>
<accession>A0A2C5TPG2</accession>
<dbReference type="PANTHER" id="PTHR38773">
    <property type="entry name" value="PROTEIN SPRT"/>
    <property type="match status" value="1"/>
</dbReference>
<evidence type="ECO:0000256" key="2">
    <source>
        <dbReference type="ARBA" id="ARBA00006591"/>
    </source>
</evidence>
<sequence length="183" mass="21023">MKPTRVPTALQQACMQTLRDYLARACRVLKTDYPEPELNYRQRGTTAGSACLQTWEIRLNPVLLTENGPGFIQDVVPHELAHLLVYRRFGRVAPHGREWQWMMTEVLGVPAVRTHRFDVTSVRARTFTYRCQCKTAHELTVRRHNKVLRGESQYLCRHCKSTLVWDNSAAAISSPCDLTPDQS</sequence>
<dbReference type="AlphaFoldDB" id="A0A2C5TPG2"/>
<dbReference type="NCBIfam" id="NF003421">
    <property type="entry name" value="PRK04860.1"/>
    <property type="match status" value="1"/>
</dbReference>
<dbReference type="Proteomes" id="UP001182247">
    <property type="component" value="Unassembled WGS sequence"/>
</dbReference>
<keyword evidence="9" id="KW-0378">Hydrolase</keyword>
<feature type="binding site" evidence="7">
    <location>
        <position position="82"/>
    </location>
    <ligand>
        <name>Zn(2+)</name>
        <dbReference type="ChEBI" id="CHEBI:29105"/>
    </ligand>
</feature>
<dbReference type="GO" id="GO:0005737">
    <property type="term" value="C:cytoplasm"/>
    <property type="evidence" value="ECO:0007669"/>
    <property type="project" value="UniProtKB-SubCell"/>
</dbReference>
<comment type="cofactor">
    <cofactor evidence="7">
        <name>Zn(2+)</name>
        <dbReference type="ChEBI" id="CHEBI:29105"/>
    </cofactor>
    <text evidence="7">Binds 1 zinc ion.</text>
</comment>
<feature type="domain" description="SprT-like" evidence="8">
    <location>
        <begin position="16"/>
        <end position="166"/>
    </location>
</feature>
<reference evidence="9" key="1">
    <citation type="submission" date="2017-12" db="EMBL/GenBank/DDBJ databases">
        <title>Genome sequencing and analysis.</title>
        <authorList>
            <person name="Huang Y.-T."/>
        </authorList>
    </citation>
    <scope>NUCLEOTIDE SEQUENCE</scope>
    <source>
        <strain evidence="9">VGH116</strain>
    </source>
</reference>
<protein>
    <recommendedName>
        <fullName evidence="3 7">Protein SprT</fullName>
    </recommendedName>
</protein>
<dbReference type="Pfam" id="PF17283">
    <property type="entry name" value="Zn_ribbon_SprT"/>
    <property type="match status" value="1"/>
</dbReference>
<dbReference type="EMBL" id="PKLF01000007">
    <property type="protein sequence ID" value="MBE8612600.1"/>
    <property type="molecule type" value="Genomic_DNA"/>
</dbReference>
<evidence type="ECO:0000256" key="7">
    <source>
        <dbReference type="HAMAP-Rule" id="MF_00746"/>
    </source>
</evidence>
<feature type="active site" evidence="7">
    <location>
        <position position="79"/>
    </location>
</feature>
<evidence type="ECO:0000313" key="11">
    <source>
        <dbReference type="Proteomes" id="UP000650477"/>
    </source>
</evidence>
<dbReference type="RefSeq" id="WP_004237763.1">
    <property type="nucleotide sequence ID" value="NZ_ABGYJJ040000001.1"/>
</dbReference>
<keyword evidence="6 7" id="KW-0862">Zinc</keyword>
<name>A0A2C5TPG2_MORMO</name>
<reference evidence="10" key="2">
    <citation type="submission" date="2023-02" db="EMBL/GenBank/DDBJ databases">
        <title>Detection, antimicrobial susceptibility and genomic characterization of NDM-producing species of Morganellaceae, Yersiniaceae, and Enterobacteriaceae other than Klebsiella.</title>
        <authorList>
            <person name="Camargo C.H."/>
            <person name="Sacchi C.T."/>
            <person name="Campos K.R."/>
        </authorList>
    </citation>
    <scope>NUCLEOTIDE SEQUENCE</scope>
    <source>
        <strain evidence="10">1189_21</strain>
    </source>
</reference>
<dbReference type="HAMAP" id="MF_00746">
    <property type="entry name" value="SprT"/>
    <property type="match status" value="1"/>
</dbReference>
<keyword evidence="9" id="KW-0645">Protease</keyword>
<dbReference type="PANTHER" id="PTHR38773:SF1">
    <property type="entry name" value="PROTEIN SPRT"/>
    <property type="match status" value="1"/>
</dbReference>